<dbReference type="GO" id="GO:0005737">
    <property type="term" value="C:cytoplasm"/>
    <property type="evidence" value="ECO:0007669"/>
    <property type="project" value="TreeGrafter"/>
</dbReference>
<dbReference type="GO" id="GO:0032259">
    <property type="term" value="P:methylation"/>
    <property type="evidence" value="ECO:0007669"/>
    <property type="project" value="UniProtKB-KW"/>
</dbReference>
<dbReference type="RefSeq" id="WP_129223867.1">
    <property type="nucleotide sequence ID" value="NZ_QYBB01000003.1"/>
</dbReference>
<dbReference type="OrthoDB" id="9810066at2"/>
<dbReference type="Proteomes" id="UP000290759">
    <property type="component" value="Unassembled WGS sequence"/>
</dbReference>
<comment type="caution">
    <text evidence="4">The sequence shown here is derived from an EMBL/GenBank/DDBJ whole genome shotgun (WGS) entry which is preliminary data.</text>
</comment>
<name>A0A4Q2U8N0_9HYPH</name>
<reference evidence="4 5" key="2">
    <citation type="submission" date="2019-02" db="EMBL/GenBank/DDBJ databases">
        <title>'Lichenibacterium ramalinii' gen. nov. sp. nov., 'Lichenibacterium minor' gen. nov. sp. nov.</title>
        <authorList>
            <person name="Pankratov T."/>
        </authorList>
    </citation>
    <scope>NUCLEOTIDE SEQUENCE [LARGE SCALE GENOMIC DNA]</scope>
    <source>
        <strain evidence="4 5">RmlP026</strain>
    </source>
</reference>
<dbReference type="PANTHER" id="PTHR11579:SF18">
    <property type="entry name" value="PROTEIN-L-ISOASPARTATE O-METHYLTRANSFERASE"/>
    <property type="match status" value="1"/>
</dbReference>
<evidence type="ECO:0000313" key="4">
    <source>
        <dbReference type="EMBL" id="RYC33103.1"/>
    </source>
</evidence>
<dbReference type="PANTHER" id="PTHR11579">
    <property type="entry name" value="PROTEIN-L-ISOASPARTATE O-METHYLTRANSFERASE"/>
    <property type="match status" value="1"/>
</dbReference>
<evidence type="ECO:0000256" key="2">
    <source>
        <dbReference type="ARBA" id="ARBA00013346"/>
    </source>
</evidence>
<reference evidence="4 5" key="1">
    <citation type="submission" date="2018-12" db="EMBL/GenBank/DDBJ databases">
        <authorList>
            <person name="Grouzdev D.S."/>
            <person name="Krutkina M.S."/>
        </authorList>
    </citation>
    <scope>NUCLEOTIDE SEQUENCE [LARGE SCALE GENOMIC DNA]</scope>
    <source>
        <strain evidence="4 5">RmlP026</strain>
    </source>
</reference>
<dbReference type="CDD" id="cd02440">
    <property type="entry name" value="AdoMet_MTases"/>
    <property type="match status" value="1"/>
</dbReference>
<proteinExistence type="inferred from homology"/>
<keyword evidence="4" id="KW-0808">Transferase</keyword>
<evidence type="ECO:0000256" key="1">
    <source>
        <dbReference type="ARBA" id="ARBA00005369"/>
    </source>
</evidence>
<gene>
    <name evidence="4" type="ORF">D3273_04290</name>
</gene>
<protein>
    <recommendedName>
        <fullName evidence="2">Protein-L-isoaspartate O-methyltransferase</fullName>
    </recommendedName>
    <alternativeName>
        <fullName evidence="3">Protein L-isoaspartyl methyltransferase</fullName>
    </alternativeName>
</protein>
<evidence type="ECO:0000256" key="3">
    <source>
        <dbReference type="ARBA" id="ARBA00030757"/>
    </source>
</evidence>
<organism evidence="4 5">
    <name type="scientific">Lichenibacterium minor</name>
    <dbReference type="NCBI Taxonomy" id="2316528"/>
    <lineage>
        <taxon>Bacteria</taxon>
        <taxon>Pseudomonadati</taxon>
        <taxon>Pseudomonadota</taxon>
        <taxon>Alphaproteobacteria</taxon>
        <taxon>Hyphomicrobiales</taxon>
        <taxon>Lichenihabitantaceae</taxon>
        <taxon>Lichenibacterium</taxon>
    </lineage>
</organism>
<dbReference type="SUPFAM" id="SSF53335">
    <property type="entry name" value="S-adenosyl-L-methionine-dependent methyltransferases"/>
    <property type="match status" value="1"/>
</dbReference>
<keyword evidence="4" id="KW-0489">Methyltransferase</keyword>
<dbReference type="AlphaFoldDB" id="A0A4Q2U8N0"/>
<sequence>MTAGSLEAKAEFLFRLRSRGIRDLAVLRAMEAVPRDAFVPHRYADLAVRDIALPLPCGQTLSEPSLVARMLEALGVGPGHRVLEVGSGSGYAAAVLARLGGDVLGVERFRTLAQAAKARLSTLGIANASVVWGDGLAVPSGHSPFDRILVHGALDRVPDELAALLAPDGTIVFATSVSDRQQVVRGRRDDAGAWDLVPVAPSRLRPLYDGPSRLL</sequence>
<dbReference type="GO" id="GO:0004719">
    <property type="term" value="F:protein-L-isoaspartate (D-aspartate) O-methyltransferase activity"/>
    <property type="evidence" value="ECO:0007669"/>
    <property type="project" value="InterPro"/>
</dbReference>
<evidence type="ECO:0000313" key="5">
    <source>
        <dbReference type="Proteomes" id="UP000290759"/>
    </source>
</evidence>
<dbReference type="EMBL" id="QYBB01000003">
    <property type="protein sequence ID" value="RYC33103.1"/>
    <property type="molecule type" value="Genomic_DNA"/>
</dbReference>
<dbReference type="InterPro" id="IPR029063">
    <property type="entry name" value="SAM-dependent_MTases_sf"/>
</dbReference>
<comment type="similarity">
    <text evidence="1">Belongs to the methyltransferase superfamily. L-isoaspartyl/D-aspartyl protein methyltransferase family.</text>
</comment>
<dbReference type="InterPro" id="IPR000682">
    <property type="entry name" value="PCMT"/>
</dbReference>
<accession>A0A4Q2U8N0</accession>
<keyword evidence="5" id="KW-1185">Reference proteome</keyword>
<dbReference type="Gene3D" id="3.40.50.150">
    <property type="entry name" value="Vaccinia Virus protein VP39"/>
    <property type="match status" value="1"/>
</dbReference>
<dbReference type="Pfam" id="PF01135">
    <property type="entry name" value="PCMT"/>
    <property type="match status" value="1"/>
</dbReference>